<proteinExistence type="predicted"/>
<gene>
    <name evidence="1" type="ORF">QE152_g38296</name>
</gene>
<dbReference type="Proteomes" id="UP001458880">
    <property type="component" value="Unassembled WGS sequence"/>
</dbReference>
<keyword evidence="2" id="KW-1185">Reference proteome</keyword>
<dbReference type="EMBL" id="JASPKY010000809">
    <property type="protein sequence ID" value="KAK9685107.1"/>
    <property type="molecule type" value="Genomic_DNA"/>
</dbReference>
<comment type="caution">
    <text evidence="1">The sequence shown here is derived from an EMBL/GenBank/DDBJ whole genome shotgun (WGS) entry which is preliminary data.</text>
</comment>
<organism evidence="1 2">
    <name type="scientific">Popillia japonica</name>
    <name type="common">Japanese beetle</name>
    <dbReference type="NCBI Taxonomy" id="7064"/>
    <lineage>
        <taxon>Eukaryota</taxon>
        <taxon>Metazoa</taxon>
        <taxon>Ecdysozoa</taxon>
        <taxon>Arthropoda</taxon>
        <taxon>Hexapoda</taxon>
        <taxon>Insecta</taxon>
        <taxon>Pterygota</taxon>
        <taxon>Neoptera</taxon>
        <taxon>Endopterygota</taxon>
        <taxon>Coleoptera</taxon>
        <taxon>Polyphaga</taxon>
        <taxon>Scarabaeiformia</taxon>
        <taxon>Scarabaeidae</taxon>
        <taxon>Rutelinae</taxon>
        <taxon>Popillia</taxon>
    </lineage>
</organism>
<evidence type="ECO:0000313" key="1">
    <source>
        <dbReference type="EMBL" id="KAK9685107.1"/>
    </source>
</evidence>
<dbReference type="AlphaFoldDB" id="A0AAW1I6N9"/>
<accession>A0AAW1I6N9</accession>
<evidence type="ECO:0000313" key="2">
    <source>
        <dbReference type="Proteomes" id="UP001458880"/>
    </source>
</evidence>
<protein>
    <submittedName>
        <fullName evidence="1">Uncharacterized protein</fullName>
    </submittedName>
</protein>
<name>A0AAW1I6N9_POPJA</name>
<reference evidence="1 2" key="1">
    <citation type="journal article" date="2024" name="BMC Genomics">
        <title>De novo assembly and annotation of Popillia japonica's genome with initial clues to its potential as an invasive pest.</title>
        <authorList>
            <person name="Cucini C."/>
            <person name="Boschi S."/>
            <person name="Funari R."/>
            <person name="Cardaioli E."/>
            <person name="Iannotti N."/>
            <person name="Marturano G."/>
            <person name="Paoli F."/>
            <person name="Bruttini M."/>
            <person name="Carapelli A."/>
            <person name="Frati F."/>
            <person name="Nardi F."/>
        </authorList>
    </citation>
    <scope>NUCLEOTIDE SEQUENCE [LARGE SCALE GENOMIC DNA]</scope>
    <source>
        <strain evidence="1">DMR45628</strain>
    </source>
</reference>
<sequence length="88" mass="10128">MLLRIEFDVSKDKISLKQSGYINEPLKRYGMSDCKPVRTPIEINLKLRKLSENTENEEQMNIPYRELVGALTYLSVLVSVLDQTLVTP</sequence>